<evidence type="ECO:0000313" key="4">
    <source>
        <dbReference type="Proteomes" id="UP000585050"/>
    </source>
</evidence>
<dbReference type="AlphaFoldDB" id="A0A7X8XX57"/>
<evidence type="ECO:0000259" key="2">
    <source>
        <dbReference type="SMART" id="SM00867"/>
    </source>
</evidence>
<proteinExistence type="predicted"/>
<dbReference type="RefSeq" id="WP_168883641.1">
    <property type="nucleotide sequence ID" value="NZ_JABAIL010000005.1"/>
</dbReference>
<dbReference type="PANTHER" id="PTHR34406">
    <property type="entry name" value="PROTEIN YCEI"/>
    <property type="match status" value="1"/>
</dbReference>
<evidence type="ECO:0000313" key="3">
    <source>
        <dbReference type="EMBL" id="NLR92927.1"/>
    </source>
</evidence>
<dbReference type="EMBL" id="JABAIL010000005">
    <property type="protein sequence ID" value="NLR92927.1"/>
    <property type="molecule type" value="Genomic_DNA"/>
</dbReference>
<protein>
    <submittedName>
        <fullName evidence="3">YceI family protein</fullName>
    </submittedName>
</protein>
<comment type="caution">
    <text evidence="3">The sequence shown here is derived from an EMBL/GenBank/DDBJ whole genome shotgun (WGS) entry which is preliminary data.</text>
</comment>
<feature type="signal peptide" evidence="1">
    <location>
        <begin position="1"/>
        <end position="22"/>
    </location>
</feature>
<dbReference type="InterPro" id="IPR007372">
    <property type="entry name" value="Lipid/polyisoprenoid-bd_YceI"/>
</dbReference>
<keyword evidence="1" id="KW-0732">Signal</keyword>
<dbReference type="Gene3D" id="2.40.128.110">
    <property type="entry name" value="Lipid/polyisoprenoid-binding, YceI-like"/>
    <property type="match status" value="1"/>
</dbReference>
<keyword evidence="4" id="KW-1185">Reference proteome</keyword>
<accession>A0A7X8XX57</accession>
<gene>
    <name evidence="3" type="ORF">HGP29_17075</name>
</gene>
<dbReference type="Proteomes" id="UP000585050">
    <property type="component" value="Unassembled WGS sequence"/>
</dbReference>
<sequence length="185" mass="19775">MKTSLLSFLLIFSLSTFSSLLAQTKNFSKENSSVKIEGTSSLHDWHCDVTEVTGSINANIDGNTISSIDALDLTFVVKSIKSGKGAMDKNIYSALKEKSNPQITFKMSSATISGNVVTAQGKLTIAGSTQDVTLTANAAIDGDQVKFEGKTSFKMSQYSVEPPTAMFGTITTGDEVSIIYDVTFN</sequence>
<dbReference type="PANTHER" id="PTHR34406:SF1">
    <property type="entry name" value="PROTEIN YCEI"/>
    <property type="match status" value="1"/>
</dbReference>
<dbReference type="InterPro" id="IPR036761">
    <property type="entry name" value="TTHA0802/YceI-like_sf"/>
</dbReference>
<evidence type="ECO:0000256" key="1">
    <source>
        <dbReference type="SAM" id="SignalP"/>
    </source>
</evidence>
<dbReference type="SUPFAM" id="SSF101874">
    <property type="entry name" value="YceI-like"/>
    <property type="match status" value="1"/>
</dbReference>
<organism evidence="3 4">
    <name type="scientific">Flammeovirga agarivorans</name>
    <dbReference type="NCBI Taxonomy" id="2726742"/>
    <lineage>
        <taxon>Bacteria</taxon>
        <taxon>Pseudomonadati</taxon>
        <taxon>Bacteroidota</taxon>
        <taxon>Cytophagia</taxon>
        <taxon>Cytophagales</taxon>
        <taxon>Flammeovirgaceae</taxon>
        <taxon>Flammeovirga</taxon>
    </lineage>
</organism>
<feature type="chain" id="PRO_5030747621" evidence="1">
    <location>
        <begin position="23"/>
        <end position="185"/>
    </location>
</feature>
<dbReference type="SMART" id="SM00867">
    <property type="entry name" value="YceI"/>
    <property type="match status" value="1"/>
</dbReference>
<reference evidence="3 4" key="1">
    <citation type="submission" date="2020-04" db="EMBL/GenBank/DDBJ databases">
        <title>Flammeovirga sp. SR4, a novel species isolated from seawater.</title>
        <authorList>
            <person name="Wang X."/>
        </authorList>
    </citation>
    <scope>NUCLEOTIDE SEQUENCE [LARGE SCALE GENOMIC DNA]</scope>
    <source>
        <strain evidence="3 4">SR4</strain>
    </source>
</reference>
<dbReference type="Pfam" id="PF04264">
    <property type="entry name" value="YceI"/>
    <property type="match status" value="1"/>
</dbReference>
<name>A0A7X8XX57_9BACT</name>
<feature type="domain" description="Lipid/polyisoprenoid-binding YceI-like" evidence="2">
    <location>
        <begin position="24"/>
        <end position="185"/>
    </location>
</feature>